<feature type="transmembrane region" description="Helical" evidence="2">
    <location>
        <begin position="20"/>
        <end position="40"/>
    </location>
</feature>
<dbReference type="NCBIfam" id="NF047378">
    <property type="entry name" value="photo_II_Psb35"/>
    <property type="match status" value="1"/>
</dbReference>
<name>A0A0C1YPB2_9CYAN</name>
<feature type="compositionally biased region" description="Basic and acidic residues" evidence="1">
    <location>
        <begin position="50"/>
        <end position="70"/>
    </location>
</feature>
<reference evidence="3" key="2">
    <citation type="journal article" date="2015" name="Genome Announc.">
        <title>Draft Genome Sequence of Filamentous Marine Cyanobacterium Lyngbya confervoides Strain BDU141951.</title>
        <authorList>
            <person name="Chandrababunaidu M.M."/>
            <person name="Sen D."/>
            <person name="Tripathy S."/>
        </authorList>
    </citation>
    <scope>NUCLEOTIDE SEQUENCE</scope>
    <source>
        <strain evidence="3">BDU141951</strain>
    </source>
</reference>
<reference evidence="3" key="1">
    <citation type="submission" date="2014-11" db="EMBL/GenBank/DDBJ databases">
        <authorList>
            <person name="Malar M.C."/>
            <person name="Sen D."/>
            <person name="Tripathy S."/>
        </authorList>
    </citation>
    <scope>NUCLEOTIDE SEQUENCE</scope>
    <source>
        <strain evidence="3">BDU141951</strain>
    </source>
</reference>
<sequence length="70" mass="7614">MLIPLPLAELDYSTTLKTAFYGLLAVGFLAAVVIGSIAWYNSKKPPGWEGAEKPDWVPGMDKEKSAKDSE</sequence>
<dbReference type="AlphaFoldDB" id="A0A0C1YPB2"/>
<keyword evidence="2" id="KW-0812">Transmembrane</keyword>
<reference evidence="3" key="3">
    <citation type="submission" date="2020-02" db="EMBL/GenBank/DDBJ databases">
        <authorList>
            <person name="Sarangi A.N."/>
            <person name="Ghosh S."/>
            <person name="Mukherjee M."/>
            <person name="Tripathy S."/>
        </authorList>
    </citation>
    <scope>NUCLEOTIDE SEQUENCE</scope>
    <source>
        <strain evidence="3">BDU141951</strain>
    </source>
</reference>
<feature type="region of interest" description="Disordered" evidence="1">
    <location>
        <begin position="44"/>
        <end position="70"/>
    </location>
</feature>
<evidence type="ECO:0000313" key="3">
    <source>
        <dbReference type="EMBL" id="NEV65524.1"/>
    </source>
</evidence>
<dbReference type="Pfam" id="PF26623">
    <property type="entry name" value="Psb35"/>
    <property type="match status" value="1"/>
</dbReference>
<gene>
    <name evidence="3" type="ORF">QQ91_000150</name>
</gene>
<evidence type="ECO:0000256" key="2">
    <source>
        <dbReference type="SAM" id="Phobius"/>
    </source>
</evidence>
<comment type="caution">
    <text evidence="3">The sequence shown here is derived from an EMBL/GenBank/DDBJ whole genome shotgun (WGS) entry which is preliminary data.</text>
</comment>
<keyword evidence="2" id="KW-0472">Membrane</keyword>
<proteinExistence type="predicted"/>
<accession>A0A0C1YPB2</accession>
<protein>
    <submittedName>
        <fullName evidence="3">Uncharacterized protein</fullName>
    </submittedName>
</protein>
<keyword evidence="2" id="KW-1133">Transmembrane helix</keyword>
<evidence type="ECO:0000256" key="1">
    <source>
        <dbReference type="SAM" id="MobiDB-lite"/>
    </source>
</evidence>
<dbReference type="EMBL" id="JTHE02000002">
    <property type="protein sequence ID" value="NEV65524.1"/>
    <property type="molecule type" value="Genomic_DNA"/>
</dbReference>
<dbReference type="InterPro" id="IPR058149">
    <property type="entry name" value="Psb35"/>
</dbReference>
<organism evidence="3">
    <name type="scientific">Lyngbya confervoides BDU141951</name>
    <dbReference type="NCBI Taxonomy" id="1574623"/>
    <lineage>
        <taxon>Bacteria</taxon>
        <taxon>Bacillati</taxon>
        <taxon>Cyanobacteriota</taxon>
        <taxon>Cyanophyceae</taxon>
        <taxon>Oscillatoriophycideae</taxon>
        <taxon>Oscillatoriales</taxon>
        <taxon>Microcoleaceae</taxon>
        <taxon>Lyngbya</taxon>
    </lineage>
</organism>